<proteinExistence type="predicted"/>
<evidence type="ECO:0000313" key="2">
    <source>
        <dbReference type="Proteomes" id="UP000002156"/>
    </source>
</evidence>
<dbReference type="InterPro" id="IPR035424">
    <property type="entry name" value="Antitoxin_RelB"/>
</dbReference>
<dbReference type="Gene3D" id="3.40.1620.10">
    <property type="entry name" value="YefM-like domain"/>
    <property type="match status" value="1"/>
</dbReference>
<dbReference type="AlphaFoldDB" id="B0K7A2"/>
<dbReference type="Pfam" id="PF12910">
    <property type="entry name" value="PHD_like"/>
    <property type="match status" value="1"/>
</dbReference>
<reference evidence="2" key="1">
    <citation type="submission" date="2008-01" db="EMBL/GenBank/DDBJ databases">
        <title>Complete sequence of Thermoanaerobacter pseudethanolicus 39E.</title>
        <authorList>
            <person name="Copeland A."/>
            <person name="Lucas S."/>
            <person name="Lapidus A."/>
            <person name="Barry K."/>
            <person name="Glavina del Rio T."/>
            <person name="Dalin E."/>
            <person name="Tice H."/>
            <person name="Pitluck S."/>
            <person name="Bruce D."/>
            <person name="Goodwin L."/>
            <person name="Saunders E."/>
            <person name="Brettin T."/>
            <person name="Detter J.C."/>
            <person name="Han C."/>
            <person name="Schmutz J."/>
            <person name="Larimer F."/>
            <person name="Land M."/>
            <person name="Hauser L."/>
            <person name="Kyrpides N."/>
            <person name="Lykidis A."/>
            <person name="Hemme C."/>
            <person name="Fields M.W."/>
            <person name="He Z."/>
            <person name="Zhou J."/>
            <person name="Richardson P."/>
        </authorList>
    </citation>
    <scope>NUCLEOTIDE SEQUENCE [LARGE SCALE GENOMIC DNA]</scope>
    <source>
        <strain evidence="2">ATCC 33223 / DSM 2355 / 39E</strain>
    </source>
</reference>
<dbReference type="HOGENOM" id="CLU_1774390_0_0_9"/>
<gene>
    <name evidence="1" type="ordered locus">Teth39_0585</name>
</gene>
<dbReference type="Proteomes" id="UP000002156">
    <property type="component" value="Chromosome"/>
</dbReference>
<protein>
    <recommendedName>
        <fullName evidence="3">Antitoxin of toxin-antitoxin, RelE / RelB, TA system</fullName>
    </recommendedName>
</protein>
<dbReference type="Gene3D" id="3.30.160.620">
    <property type="match status" value="1"/>
</dbReference>
<organism evidence="1 2">
    <name type="scientific">Thermoanaerobacter pseudethanolicus (strain ATCC 33223 / 39E)</name>
    <name type="common">Clostridium thermohydrosulfuricum</name>
    <dbReference type="NCBI Taxonomy" id="340099"/>
    <lineage>
        <taxon>Bacteria</taxon>
        <taxon>Bacillati</taxon>
        <taxon>Bacillota</taxon>
        <taxon>Clostridia</taxon>
        <taxon>Thermoanaerobacterales</taxon>
        <taxon>Thermoanaerobacteraceae</taxon>
        <taxon>Thermoanaerobacter</taxon>
    </lineage>
</organism>
<keyword evidence="2" id="KW-1185">Reference proteome</keyword>
<sequence length="144" mass="16980">MNEMFTVNATDARNKWSDFINSVIREKPKIIKRTKDYIFVSNLEMAKEMLKIYTFTANIFKEEDGSVTISLNEIDIVTNGKDEEEALNRLVNDLIEYAEDFYNDFQYWYSAPNRKKHLPYILNVLLQDSHEGVKKLIKCQRGEN</sequence>
<evidence type="ECO:0008006" key="3">
    <source>
        <dbReference type="Google" id="ProtNLM"/>
    </source>
</evidence>
<evidence type="ECO:0000313" key="1">
    <source>
        <dbReference type="EMBL" id="ABY94249.1"/>
    </source>
</evidence>
<dbReference type="EMBL" id="CP000924">
    <property type="protein sequence ID" value="ABY94249.1"/>
    <property type="molecule type" value="Genomic_DNA"/>
</dbReference>
<dbReference type="KEGG" id="tpd:Teth39_0585"/>
<name>B0K7A2_THEP3</name>
<accession>B0K7A2</accession>